<reference evidence="2" key="1">
    <citation type="journal article" date="2019" name="Int. J. Syst. Evol. Microbiol.">
        <title>The Global Catalogue of Microorganisms (GCM) 10K type strain sequencing project: providing services to taxonomists for standard genome sequencing and annotation.</title>
        <authorList>
            <consortium name="The Broad Institute Genomics Platform"/>
            <consortium name="The Broad Institute Genome Sequencing Center for Infectious Disease"/>
            <person name="Wu L."/>
            <person name="Ma J."/>
        </authorList>
    </citation>
    <scope>NUCLEOTIDE SEQUENCE [LARGE SCALE GENOMIC DNA]</scope>
    <source>
        <strain evidence="2">CGMCC 1.15420</strain>
    </source>
</reference>
<dbReference type="RefSeq" id="WP_120462128.1">
    <property type="nucleotide sequence ID" value="NZ_BMIW01000008.1"/>
</dbReference>
<sequence>MLRTLKEMIWLLGALTLCMSALIFTLDYNTRQMLVLEGMVPFIQNQKASVHTRVWANQVNPTLDIYSGVQILYSLQAWFDQGVALQVDQVQITDTDDSQTLLHTLIHLDRSYSCDRGYDDRGQLRSLSFYSL</sequence>
<dbReference type="Proteomes" id="UP000608420">
    <property type="component" value="Unassembled WGS sequence"/>
</dbReference>
<accession>A0ABQ1VS37</accession>
<dbReference type="EMBL" id="BMIW01000008">
    <property type="protein sequence ID" value="GGF94359.1"/>
    <property type="molecule type" value="Genomic_DNA"/>
</dbReference>
<comment type="caution">
    <text evidence="1">The sequence shown here is derived from an EMBL/GenBank/DDBJ whole genome shotgun (WGS) entry which is preliminary data.</text>
</comment>
<name>A0ABQ1VS37_9BACL</name>
<evidence type="ECO:0000313" key="2">
    <source>
        <dbReference type="Proteomes" id="UP000608420"/>
    </source>
</evidence>
<proteinExistence type="predicted"/>
<gene>
    <name evidence="1" type="ORF">GCM10010913_14830</name>
</gene>
<keyword evidence="2" id="KW-1185">Reference proteome</keyword>
<evidence type="ECO:0000313" key="1">
    <source>
        <dbReference type="EMBL" id="GGF94359.1"/>
    </source>
</evidence>
<protein>
    <submittedName>
        <fullName evidence="1">Uncharacterized protein</fullName>
    </submittedName>
</protein>
<organism evidence="1 2">
    <name type="scientific">Paenibacillus aceti</name>
    <dbReference type="NCBI Taxonomy" id="1820010"/>
    <lineage>
        <taxon>Bacteria</taxon>
        <taxon>Bacillati</taxon>
        <taxon>Bacillota</taxon>
        <taxon>Bacilli</taxon>
        <taxon>Bacillales</taxon>
        <taxon>Paenibacillaceae</taxon>
        <taxon>Paenibacillus</taxon>
    </lineage>
</organism>